<proteinExistence type="predicted"/>
<feature type="compositionally biased region" description="Low complexity" evidence="3">
    <location>
        <begin position="246"/>
        <end position="256"/>
    </location>
</feature>
<accession>A0ABQ7S6C8</accession>
<gene>
    <name evidence="5" type="primary">Tra2b</name>
    <name evidence="5" type="ORF">GZH46_02509</name>
</gene>
<protein>
    <submittedName>
        <fullName evidence="5">Transformer-2 protein-like beta</fullName>
    </submittedName>
</protein>
<evidence type="ECO:0000256" key="1">
    <source>
        <dbReference type="ARBA" id="ARBA00022884"/>
    </source>
</evidence>
<dbReference type="InterPro" id="IPR050441">
    <property type="entry name" value="RBM"/>
</dbReference>
<feature type="compositionally biased region" description="Basic and acidic residues" evidence="3">
    <location>
        <begin position="32"/>
        <end position="43"/>
    </location>
</feature>
<keyword evidence="6" id="KW-1185">Reference proteome</keyword>
<organism evidence="5 6">
    <name type="scientific">Fragariocoptes setiger</name>
    <dbReference type="NCBI Taxonomy" id="1670756"/>
    <lineage>
        <taxon>Eukaryota</taxon>
        <taxon>Metazoa</taxon>
        <taxon>Ecdysozoa</taxon>
        <taxon>Arthropoda</taxon>
        <taxon>Chelicerata</taxon>
        <taxon>Arachnida</taxon>
        <taxon>Acari</taxon>
        <taxon>Acariformes</taxon>
        <taxon>Trombidiformes</taxon>
        <taxon>Prostigmata</taxon>
        <taxon>Eupodina</taxon>
        <taxon>Eriophyoidea</taxon>
        <taxon>Phytoptidae</taxon>
        <taxon>Fragariocoptes</taxon>
    </lineage>
</organism>
<evidence type="ECO:0000259" key="4">
    <source>
        <dbReference type="PROSITE" id="PS50102"/>
    </source>
</evidence>
<feature type="region of interest" description="Disordered" evidence="3">
    <location>
        <begin position="178"/>
        <end position="256"/>
    </location>
</feature>
<keyword evidence="1 2" id="KW-0694">RNA-binding</keyword>
<feature type="compositionally biased region" description="Basic residues" evidence="3">
    <location>
        <begin position="16"/>
        <end position="27"/>
    </location>
</feature>
<dbReference type="InterPro" id="IPR035979">
    <property type="entry name" value="RBD_domain_sf"/>
</dbReference>
<feature type="compositionally biased region" description="Acidic residues" evidence="3">
    <location>
        <begin position="1"/>
        <end position="10"/>
    </location>
</feature>
<dbReference type="InterPro" id="IPR000504">
    <property type="entry name" value="RRM_dom"/>
</dbReference>
<dbReference type="Pfam" id="PF00076">
    <property type="entry name" value="RRM_1"/>
    <property type="match status" value="1"/>
</dbReference>
<name>A0ABQ7S6C8_9ACAR</name>
<reference evidence="5 6" key="1">
    <citation type="submission" date="2020-10" db="EMBL/GenBank/DDBJ databases">
        <authorList>
            <person name="Klimov P.B."/>
            <person name="Dyachkov S.M."/>
            <person name="Chetverikov P.E."/>
        </authorList>
    </citation>
    <scope>NUCLEOTIDE SEQUENCE [LARGE SCALE GENOMIC DNA]</scope>
    <source>
        <strain evidence="5">BMOC 18-1129-001#AD2665</strain>
        <tissue evidence="5">Entire mites</tissue>
    </source>
</reference>
<dbReference type="Gene3D" id="3.30.70.330">
    <property type="match status" value="1"/>
</dbReference>
<feature type="compositionally biased region" description="Polar residues" evidence="3">
    <location>
        <begin position="195"/>
        <end position="209"/>
    </location>
</feature>
<evidence type="ECO:0000256" key="3">
    <source>
        <dbReference type="SAM" id="MobiDB-lite"/>
    </source>
</evidence>
<dbReference type="Proteomes" id="UP000825002">
    <property type="component" value="Unassembled WGS sequence"/>
</dbReference>
<feature type="region of interest" description="Disordered" evidence="3">
    <location>
        <begin position="1"/>
        <end position="94"/>
    </location>
</feature>
<dbReference type="EMBL" id="JAIFTH010000772">
    <property type="protein sequence ID" value="KAG9508983.1"/>
    <property type="molecule type" value="Genomic_DNA"/>
</dbReference>
<feature type="compositionally biased region" description="Basic and acidic residues" evidence="3">
    <location>
        <begin position="51"/>
        <end position="63"/>
    </location>
</feature>
<evidence type="ECO:0000256" key="2">
    <source>
        <dbReference type="PROSITE-ProRule" id="PRU00176"/>
    </source>
</evidence>
<comment type="caution">
    <text evidence="5">The sequence shown here is derived from an EMBL/GenBank/DDBJ whole genome shotgun (WGS) entry which is preliminary data.</text>
</comment>
<sequence>MADKDDDLNDDNPRRSGIRSHHTRSRSPHGGDSGRSRRYDDYNYYRSPSTYRERETTRYDDYAPHPSSSRARSRSRSPMSSRRRHEGDRENPPVGRCLGVFGLSIYTKEADLHDLFSRYGPIDDIQIVYDAQSGRSRGFAFVYYTNTEDAIVAKERTNNIEILGRRLRIDFSLTQRAHTPTPGVYMGKSHGGGRSTYSQSRGSSFNNGGSYRQSSYSHSHSRSRYPPPHPSTLPPQDYGRRRLSRSRSISPRKYYY</sequence>
<dbReference type="SMART" id="SM00360">
    <property type="entry name" value="RRM"/>
    <property type="match status" value="1"/>
</dbReference>
<evidence type="ECO:0000313" key="5">
    <source>
        <dbReference type="EMBL" id="KAG9508983.1"/>
    </source>
</evidence>
<dbReference type="CDD" id="cd12363">
    <property type="entry name" value="RRM_TRA2"/>
    <property type="match status" value="1"/>
</dbReference>
<dbReference type="SUPFAM" id="SSF54928">
    <property type="entry name" value="RNA-binding domain, RBD"/>
    <property type="match status" value="1"/>
</dbReference>
<dbReference type="PROSITE" id="PS50102">
    <property type="entry name" value="RRM"/>
    <property type="match status" value="1"/>
</dbReference>
<feature type="non-terminal residue" evidence="5">
    <location>
        <position position="1"/>
    </location>
</feature>
<dbReference type="InterPro" id="IPR012677">
    <property type="entry name" value="Nucleotide-bd_a/b_plait_sf"/>
</dbReference>
<feature type="domain" description="RRM" evidence="4">
    <location>
        <begin position="96"/>
        <end position="174"/>
    </location>
</feature>
<dbReference type="PANTHER" id="PTHR48034">
    <property type="entry name" value="TRANSFORMER-2 SEX-DETERMINING PROTEIN-RELATED"/>
    <property type="match status" value="1"/>
</dbReference>
<evidence type="ECO:0000313" key="6">
    <source>
        <dbReference type="Proteomes" id="UP000825002"/>
    </source>
</evidence>